<dbReference type="InterPro" id="IPR018470">
    <property type="entry name" value="Metal-bd_Tp34-typ"/>
</dbReference>
<accession>A0A6B0GPD7</accession>
<dbReference type="PROSITE" id="PS51257">
    <property type="entry name" value="PROKAR_LIPOPROTEIN"/>
    <property type="match status" value="1"/>
</dbReference>
<dbReference type="InterPro" id="IPR055774">
    <property type="entry name" value="DUF7350"/>
</dbReference>
<name>A0A6B0GPD7_9EURY</name>
<proteinExistence type="predicted"/>
<dbReference type="Gene3D" id="2.60.40.2480">
    <property type="entry name" value="Periplasmic metal-binding protein Tp34-type"/>
    <property type="match status" value="1"/>
</dbReference>
<evidence type="ECO:0000256" key="1">
    <source>
        <dbReference type="ARBA" id="ARBA00022729"/>
    </source>
</evidence>
<keyword evidence="1" id="KW-0732">Signal</keyword>
<protein>
    <submittedName>
        <fullName evidence="3">Iron transporter</fullName>
    </submittedName>
</protein>
<dbReference type="InterPro" id="IPR038482">
    <property type="entry name" value="Tp34-type_sf"/>
</dbReference>
<reference evidence="3 4" key="1">
    <citation type="submission" date="2019-12" db="EMBL/GenBank/DDBJ databases">
        <title>Halocatena pleomorpha gen. nov. sp. nov., an extremely halophilic archaeon of family Halobacteriaceae isolated from saltpan soil.</title>
        <authorList>
            <person name="Pal Y."/>
            <person name="Verma A."/>
            <person name="Krishnamurthi S."/>
            <person name="Kumar P."/>
        </authorList>
    </citation>
    <scope>NUCLEOTIDE SEQUENCE [LARGE SCALE GENOMIC DNA]</scope>
    <source>
        <strain evidence="3 4">JCM 16495</strain>
    </source>
</reference>
<evidence type="ECO:0000313" key="4">
    <source>
        <dbReference type="Proteomes" id="UP000451471"/>
    </source>
</evidence>
<dbReference type="Pfam" id="PF24041">
    <property type="entry name" value="DUF7350"/>
    <property type="match status" value="1"/>
</dbReference>
<dbReference type="Proteomes" id="UP000451471">
    <property type="component" value="Unassembled WGS sequence"/>
</dbReference>
<dbReference type="Pfam" id="PF10634">
    <property type="entry name" value="Iron_transport"/>
    <property type="match status" value="1"/>
</dbReference>
<feature type="domain" description="DUF7350" evidence="2">
    <location>
        <begin position="228"/>
        <end position="346"/>
    </location>
</feature>
<sequence length="348" mass="37633">MDRRDVLRLGGAGLGATLAGCLDGFERTSAWRDPPLVENRPQAVYVPAITEGMALIQTATVGAYKVALSYSYPHRFWNVQSDAREKVTVTADDSVHLMASVWDRETGIVVPSSGVSLEIHRDESLVSQEVIYPMLSQQMGFHYGANFPLDGEGEYQVRLSIGGLSMPRTGAFTSRFGDPLSVELPFTFDTDALYDLSIRRLGERQGQRAAIEPMDMGVPSGVVPDIAVGSVLGTAVSGDAQFTARLIRDAPRFGGGTYLAVTAHTPYNRIVLPMMQLSGEVTTAAGNTIDISLSAALDSTLGYHYGVPLEKTTDIEHLTLTVDLPPQVARHDGYETAFFEMPAMTIGQ</sequence>
<organism evidence="3 4">
    <name type="scientific">Halomarina oriensis</name>
    <dbReference type="NCBI Taxonomy" id="671145"/>
    <lineage>
        <taxon>Archaea</taxon>
        <taxon>Methanobacteriati</taxon>
        <taxon>Methanobacteriota</taxon>
        <taxon>Stenosarchaea group</taxon>
        <taxon>Halobacteria</taxon>
        <taxon>Halobacteriales</taxon>
        <taxon>Natronomonadaceae</taxon>
        <taxon>Halomarina</taxon>
    </lineage>
</organism>
<comment type="caution">
    <text evidence="3">The sequence shown here is derived from an EMBL/GenBank/DDBJ whole genome shotgun (WGS) entry which is preliminary data.</text>
</comment>
<dbReference type="EMBL" id="WSZK01000022">
    <property type="protein sequence ID" value="MWG35367.1"/>
    <property type="molecule type" value="Genomic_DNA"/>
</dbReference>
<dbReference type="AlphaFoldDB" id="A0A6B0GPD7"/>
<evidence type="ECO:0000259" key="2">
    <source>
        <dbReference type="Pfam" id="PF24041"/>
    </source>
</evidence>
<keyword evidence="4" id="KW-1185">Reference proteome</keyword>
<dbReference type="OrthoDB" id="156174at2157"/>
<dbReference type="RefSeq" id="WP_158205049.1">
    <property type="nucleotide sequence ID" value="NZ_WSZK01000022.1"/>
</dbReference>
<evidence type="ECO:0000313" key="3">
    <source>
        <dbReference type="EMBL" id="MWG35367.1"/>
    </source>
</evidence>
<gene>
    <name evidence="3" type="ORF">GQS65_12875</name>
</gene>